<evidence type="ECO:0000259" key="8">
    <source>
        <dbReference type="Pfam" id="PF02770"/>
    </source>
</evidence>
<dbReference type="GO" id="GO:0050660">
    <property type="term" value="F:flavin adenine dinucleotide binding"/>
    <property type="evidence" value="ECO:0007669"/>
    <property type="project" value="InterPro"/>
</dbReference>
<organism evidence="10 11">
    <name type="scientific">Ditylenchus dipsaci</name>
    <dbReference type="NCBI Taxonomy" id="166011"/>
    <lineage>
        <taxon>Eukaryota</taxon>
        <taxon>Metazoa</taxon>
        <taxon>Ecdysozoa</taxon>
        <taxon>Nematoda</taxon>
        <taxon>Chromadorea</taxon>
        <taxon>Rhabditida</taxon>
        <taxon>Tylenchina</taxon>
        <taxon>Tylenchomorpha</taxon>
        <taxon>Sphaerularioidea</taxon>
        <taxon>Anguinidae</taxon>
        <taxon>Anguininae</taxon>
        <taxon>Ditylenchus</taxon>
    </lineage>
</organism>
<dbReference type="InterPro" id="IPR046373">
    <property type="entry name" value="Acyl-CoA_Oxase/DH_mid-dom_sf"/>
</dbReference>
<dbReference type="Pfam" id="PF00441">
    <property type="entry name" value="Acyl-CoA_dh_1"/>
    <property type="match status" value="1"/>
</dbReference>
<evidence type="ECO:0000313" key="11">
    <source>
        <dbReference type="WBParaSite" id="jg3791.1"/>
    </source>
</evidence>
<accession>A0A915E7X9</accession>
<dbReference type="InterPro" id="IPR050741">
    <property type="entry name" value="Acyl-CoA_dehydrogenase"/>
</dbReference>
<evidence type="ECO:0000313" key="10">
    <source>
        <dbReference type="Proteomes" id="UP000887574"/>
    </source>
</evidence>
<evidence type="ECO:0000256" key="1">
    <source>
        <dbReference type="ARBA" id="ARBA00001974"/>
    </source>
</evidence>
<comment type="similarity">
    <text evidence="2 6">Belongs to the acyl-CoA dehydrogenase family.</text>
</comment>
<dbReference type="Pfam" id="PF02771">
    <property type="entry name" value="Acyl-CoA_dh_N"/>
    <property type="match status" value="1"/>
</dbReference>
<dbReference type="InterPro" id="IPR006091">
    <property type="entry name" value="Acyl-CoA_Oxase/DH_mid-dom"/>
</dbReference>
<dbReference type="AlphaFoldDB" id="A0A915E7X9"/>
<proteinExistence type="inferred from homology"/>
<evidence type="ECO:0000256" key="2">
    <source>
        <dbReference type="ARBA" id="ARBA00009347"/>
    </source>
</evidence>
<name>A0A915E7X9_9BILA</name>
<dbReference type="SUPFAM" id="SSF47203">
    <property type="entry name" value="Acyl-CoA dehydrogenase C-terminal domain-like"/>
    <property type="match status" value="1"/>
</dbReference>
<dbReference type="PANTHER" id="PTHR48083:SF35">
    <property type="entry name" value="ACYL-COA DEHYDROGENASE FAMILY MEMBER 10"/>
    <property type="match status" value="1"/>
</dbReference>
<dbReference type="SUPFAM" id="SSF56645">
    <property type="entry name" value="Acyl-CoA dehydrogenase NM domain-like"/>
    <property type="match status" value="1"/>
</dbReference>
<dbReference type="InterPro" id="IPR013786">
    <property type="entry name" value="AcylCoA_DH/ox_N"/>
</dbReference>
<sequence>MKMDAISSYTKPTIDVISSGKEGISDAELLRLPNDRALQRMIQHVRQPIGASSVDKPFLEIEWLDFFTQTKQGNPFLLVDSRTVQPTKPPFFIFLAHQAFEIYNKVKAFIFEEIFPLEKELMAFAESDLKWTRNPQIDLLKQKARGQGLWNLFITVHLDPANKFGGVGLSNSEYAHVCELTGYSMFAPEVFNCSAPDTGNMEVLIKYGTPAQQTQFLAPLLEGRTRSCFAMTEPDVASSDATNIQGSIVRDDKHYVINARKWFTSGAADPNCKCQSMLLVPFESAGIQVVRSLKTLGLRTLLAVTVRTRVRNSSGKARSCRIHHCMRLIGHAERALHLMKQRIQSPNRLVHGRPLKDFQNVRVELAESRIQVEQARLLVLKAAHMIDTVGAKAAASEIAMIKVVAPEMAGRWWIE</sequence>
<keyword evidence="3 6" id="KW-0285">Flavoprotein</keyword>
<dbReference type="InterPro" id="IPR009075">
    <property type="entry name" value="AcylCo_DH/oxidase_C"/>
</dbReference>
<evidence type="ECO:0000256" key="6">
    <source>
        <dbReference type="RuleBase" id="RU362125"/>
    </source>
</evidence>
<evidence type="ECO:0000259" key="9">
    <source>
        <dbReference type="Pfam" id="PF02771"/>
    </source>
</evidence>
<dbReference type="Proteomes" id="UP000887574">
    <property type="component" value="Unplaced"/>
</dbReference>
<dbReference type="GO" id="GO:0033539">
    <property type="term" value="P:fatty acid beta-oxidation using acyl-CoA dehydrogenase"/>
    <property type="evidence" value="ECO:0007669"/>
    <property type="project" value="TreeGrafter"/>
</dbReference>
<dbReference type="InterPro" id="IPR036250">
    <property type="entry name" value="AcylCo_DH-like_C"/>
</dbReference>
<dbReference type="InterPro" id="IPR037069">
    <property type="entry name" value="AcylCoA_DH/ox_N_sf"/>
</dbReference>
<feature type="domain" description="Acyl-CoA oxidase/dehydrogenase middle" evidence="8">
    <location>
        <begin position="228"/>
        <end position="272"/>
    </location>
</feature>
<feature type="domain" description="Acyl-CoA dehydrogenase/oxidase C-terminal" evidence="7">
    <location>
        <begin position="321"/>
        <end position="411"/>
    </location>
</feature>
<evidence type="ECO:0000256" key="5">
    <source>
        <dbReference type="ARBA" id="ARBA00023002"/>
    </source>
</evidence>
<keyword evidence="5 6" id="KW-0560">Oxidoreductase</keyword>
<dbReference type="WBParaSite" id="jg3791.1">
    <property type="protein sequence ID" value="jg3791.1"/>
    <property type="gene ID" value="jg3791"/>
</dbReference>
<dbReference type="Pfam" id="PF02770">
    <property type="entry name" value="Acyl-CoA_dh_M"/>
    <property type="match status" value="1"/>
</dbReference>
<dbReference type="GO" id="GO:0003995">
    <property type="term" value="F:acyl-CoA dehydrogenase activity"/>
    <property type="evidence" value="ECO:0007669"/>
    <property type="project" value="TreeGrafter"/>
</dbReference>
<dbReference type="InterPro" id="IPR009100">
    <property type="entry name" value="AcylCoA_DH/oxidase_NM_dom_sf"/>
</dbReference>
<protein>
    <submittedName>
        <fullName evidence="11">Acyl-CoA dehydrogenase</fullName>
    </submittedName>
</protein>
<feature type="domain" description="Acyl-CoA dehydrogenase/oxidase N-terminal" evidence="9">
    <location>
        <begin position="105"/>
        <end position="223"/>
    </location>
</feature>
<dbReference type="PANTHER" id="PTHR48083">
    <property type="entry name" value="MEDIUM-CHAIN SPECIFIC ACYL-COA DEHYDROGENASE, MITOCHONDRIAL-RELATED"/>
    <property type="match status" value="1"/>
</dbReference>
<dbReference type="Gene3D" id="2.40.110.10">
    <property type="entry name" value="Butyryl-CoA Dehydrogenase, subunit A, domain 2"/>
    <property type="match status" value="1"/>
</dbReference>
<evidence type="ECO:0000256" key="4">
    <source>
        <dbReference type="ARBA" id="ARBA00022827"/>
    </source>
</evidence>
<dbReference type="Gene3D" id="1.10.540.10">
    <property type="entry name" value="Acyl-CoA dehydrogenase/oxidase, N-terminal domain"/>
    <property type="match status" value="1"/>
</dbReference>
<dbReference type="Gene3D" id="1.20.140.10">
    <property type="entry name" value="Butyryl-CoA Dehydrogenase, subunit A, domain 3"/>
    <property type="match status" value="1"/>
</dbReference>
<comment type="cofactor">
    <cofactor evidence="1 6">
        <name>FAD</name>
        <dbReference type="ChEBI" id="CHEBI:57692"/>
    </cofactor>
</comment>
<dbReference type="GO" id="GO:0005739">
    <property type="term" value="C:mitochondrion"/>
    <property type="evidence" value="ECO:0007669"/>
    <property type="project" value="TreeGrafter"/>
</dbReference>
<keyword evidence="4 6" id="KW-0274">FAD</keyword>
<evidence type="ECO:0000256" key="3">
    <source>
        <dbReference type="ARBA" id="ARBA00022630"/>
    </source>
</evidence>
<reference evidence="11" key="1">
    <citation type="submission" date="2022-11" db="UniProtKB">
        <authorList>
            <consortium name="WormBaseParasite"/>
        </authorList>
    </citation>
    <scope>IDENTIFICATION</scope>
</reference>
<evidence type="ECO:0000259" key="7">
    <source>
        <dbReference type="Pfam" id="PF00441"/>
    </source>
</evidence>
<keyword evidence="10" id="KW-1185">Reference proteome</keyword>